<evidence type="ECO:0000256" key="2">
    <source>
        <dbReference type="ARBA" id="ARBA00023239"/>
    </source>
</evidence>
<proteinExistence type="inferred from homology"/>
<dbReference type="PROSITE" id="PS00666">
    <property type="entry name" value="DHDPS_2"/>
    <property type="match status" value="1"/>
</dbReference>
<feature type="active site" description="Schiff-base intermediate with substrate" evidence="5">
    <location>
        <position position="173"/>
    </location>
</feature>
<name>A0A8J3J1U5_9ACTN</name>
<dbReference type="Pfam" id="PF00701">
    <property type="entry name" value="DHDPS"/>
    <property type="match status" value="1"/>
</dbReference>
<gene>
    <name evidence="7" type="ORF">Aru02nite_38790</name>
</gene>
<sequence length="320" mass="32602">MSTDAPNPATAPIGGVVPPLVTPLTPGYDVDTGSLARLVAHQLDAGVSGVFVLGTSGEGTFLTDEQRRTVLSVVVAEVAGAVPVLAGAIDTSTARSAEHVTAAVKAGADGIVCTAPFYAATHPAEIDRHFERLASYAGGLPLYAYDIPPRVGTKLPDDLLLDLGRRGVLAGVKDSSGEDTSLRRLVLARRDAGLPGFAVMTGSETTVDAALAFGVDGAVPGLGNVDPAGYVRIAAAVAAGDLAAARAEQDRLFRLFDIITVPDRNRMGASSAALGAFKAALYVLGVLDCPLTAFPSVPLDEAEIAGVRALVVRAGLEPVA</sequence>
<dbReference type="PRINTS" id="PR00146">
    <property type="entry name" value="DHPICSNTHASE"/>
</dbReference>
<feature type="active site" description="Proton donor/acceptor" evidence="5">
    <location>
        <position position="145"/>
    </location>
</feature>
<evidence type="ECO:0000256" key="1">
    <source>
        <dbReference type="ARBA" id="ARBA00007592"/>
    </source>
</evidence>
<dbReference type="RefSeq" id="WP_203659536.1">
    <property type="nucleotide sequence ID" value="NZ_BAAAZM010000008.1"/>
</dbReference>
<evidence type="ECO:0000256" key="6">
    <source>
        <dbReference type="PIRSR" id="PIRSR001365-2"/>
    </source>
</evidence>
<organism evidence="7 8">
    <name type="scientific">Actinocatenispora rupis</name>
    <dbReference type="NCBI Taxonomy" id="519421"/>
    <lineage>
        <taxon>Bacteria</taxon>
        <taxon>Bacillati</taxon>
        <taxon>Actinomycetota</taxon>
        <taxon>Actinomycetes</taxon>
        <taxon>Micromonosporales</taxon>
        <taxon>Micromonosporaceae</taxon>
        <taxon>Actinocatenispora</taxon>
    </lineage>
</organism>
<feature type="binding site" evidence="6">
    <location>
        <position position="219"/>
    </location>
    <ligand>
        <name>pyruvate</name>
        <dbReference type="ChEBI" id="CHEBI:15361"/>
    </ligand>
</feature>
<keyword evidence="2 4" id="KW-0456">Lyase</keyword>
<dbReference type="SMART" id="SM01130">
    <property type="entry name" value="DHDPS"/>
    <property type="match status" value="1"/>
</dbReference>
<comment type="caution">
    <text evidence="7">The sequence shown here is derived from an EMBL/GenBank/DDBJ whole genome shotgun (WGS) entry which is preliminary data.</text>
</comment>
<dbReference type="GO" id="GO:0008840">
    <property type="term" value="F:4-hydroxy-tetrahydrodipicolinate synthase activity"/>
    <property type="evidence" value="ECO:0007669"/>
    <property type="project" value="TreeGrafter"/>
</dbReference>
<dbReference type="GO" id="GO:0044281">
    <property type="term" value="P:small molecule metabolic process"/>
    <property type="evidence" value="ECO:0007669"/>
    <property type="project" value="UniProtKB-ARBA"/>
</dbReference>
<reference evidence="7" key="1">
    <citation type="submission" date="2021-01" db="EMBL/GenBank/DDBJ databases">
        <title>Whole genome shotgun sequence of Actinocatenispora rupis NBRC 107355.</title>
        <authorList>
            <person name="Komaki H."/>
            <person name="Tamura T."/>
        </authorList>
    </citation>
    <scope>NUCLEOTIDE SEQUENCE</scope>
    <source>
        <strain evidence="7">NBRC 107355</strain>
    </source>
</reference>
<keyword evidence="8" id="KW-1185">Reference proteome</keyword>
<dbReference type="PANTHER" id="PTHR12128:SF66">
    <property type="entry name" value="4-HYDROXY-2-OXOGLUTARATE ALDOLASE, MITOCHONDRIAL"/>
    <property type="match status" value="1"/>
</dbReference>
<dbReference type="PANTHER" id="PTHR12128">
    <property type="entry name" value="DIHYDRODIPICOLINATE SYNTHASE"/>
    <property type="match status" value="1"/>
</dbReference>
<dbReference type="InterPro" id="IPR020625">
    <property type="entry name" value="Schiff_base-form_aldolases_AS"/>
</dbReference>
<evidence type="ECO:0000256" key="3">
    <source>
        <dbReference type="ARBA" id="ARBA00023270"/>
    </source>
</evidence>
<evidence type="ECO:0000313" key="8">
    <source>
        <dbReference type="Proteomes" id="UP000612808"/>
    </source>
</evidence>
<dbReference type="InterPro" id="IPR002220">
    <property type="entry name" value="DapA-like"/>
</dbReference>
<accession>A0A8J3J1U5</accession>
<protein>
    <submittedName>
        <fullName evidence="7">Dihydrodipicolinate synthase family protein</fullName>
    </submittedName>
</protein>
<dbReference type="InterPro" id="IPR013785">
    <property type="entry name" value="Aldolase_TIM"/>
</dbReference>
<dbReference type="PIRSF" id="PIRSF001365">
    <property type="entry name" value="DHDPS"/>
    <property type="match status" value="1"/>
</dbReference>
<dbReference type="EMBL" id="BOMB01000021">
    <property type="protein sequence ID" value="GID12990.1"/>
    <property type="molecule type" value="Genomic_DNA"/>
</dbReference>
<dbReference type="CDD" id="cd00408">
    <property type="entry name" value="DHDPS-like"/>
    <property type="match status" value="1"/>
</dbReference>
<dbReference type="Proteomes" id="UP000612808">
    <property type="component" value="Unassembled WGS sequence"/>
</dbReference>
<comment type="similarity">
    <text evidence="1 4">Belongs to the DapA family.</text>
</comment>
<keyword evidence="3" id="KW-0704">Schiff base</keyword>
<evidence type="ECO:0000313" key="7">
    <source>
        <dbReference type="EMBL" id="GID12990.1"/>
    </source>
</evidence>
<dbReference type="SUPFAM" id="SSF51569">
    <property type="entry name" value="Aldolase"/>
    <property type="match status" value="1"/>
</dbReference>
<evidence type="ECO:0000256" key="4">
    <source>
        <dbReference type="PIRNR" id="PIRNR001365"/>
    </source>
</evidence>
<dbReference type="Gene3D" id="3.20.20.70">
    <property type="entry name" value="Aldolase class I"/>
    <property type="match status" value="1"/>
</dbReference>
<dbReference type="AlphaFoldDB" id="A0A8J3J1U5"/>
<evidence type="ECO:0000256" key="5">
    <source>
        <dbReference type="PIRSR" id="PIRSR001365-1"/>
    </source>
</evidence>